<feature type="domain" description="RAVE complex protein Rav1 C-terminal" evidence="3">
    <location>
        <begin position="811"/>
        <end position="1378"/>
    </location>
</feature>
<dbReference type="Pfam" id="PF00400">
    <property type="entry name" value="WD40"/>
    <property type="match status" value="2"/>
</dbReference>
<evidence type="ECO:0000313" key="4">
    <source>
        <dbReference type="EMBL" id="KAH6834207.1"/>
    </source>
</evidence>
<evidence type="ECO:0000256" key="2">
    <source>
        <dbReference type="SAM" id="MobiDB-lite"/>
    </source>
</evidence>
<evidence type="ECO:0000256" key="1">
    <source>
        <dbReference type="PROSITE-ProRule" id="PRU00221"/>
    </source>
</evidence>
<proteinExistence type="predicted"/>
<dbReference type="FunFam" id="2.130.10.10:FF:001240">
    <property type="entry name" value="Transducin family protein / WD-40 repeat family protein"/>
    <property type="match status" value="1"/>
</dbReference>
<keyword evidence="1" id="KW-0853">WD repeat</keyword>
<dbReference type="SMART" id="SM00320">
    <property type="entry name" value="WD40"/>
    <property type="match status" value="11"/>
</dbReference>
<evidence type="ECO:0000259" key="3">
    <source>
        <dbReference type="Pfam" id="PF12234"/>
    </source>
</evidence>
<evidence type="ECO:0000313" key="5">
    <source>
        <dbReference type="Proteomes" id="UP001190926"/>
    </source>
</evidence>
<dbReference type="InterPro" id="IPR022033">
    <property type="entry name" value="Rav1p_C"/>
</dbReference>
<dbReference type="PANTHER" id="PTHR13950:SF9">
    <property type="entry name" value="RABCONNECTIN-3A"/>
    <property type="match status" value="1"/>
</dbReference>
<feature type="region of interest" description="Disordered" evidence="2">
    <location>
        <begin position="1992"/>
        <end position="2012"/>
    </location>
</feature>
<organism evidence="4 5">
    <name type="scientific">Perilla frutescens var. hirtella</name>
    <name type="common">Perilla citriodora</name>
    <name type="synonym">Perilla setoyensis</name>
    <dbReference type="NCBI Taxonomy" id="608512"/>
    <lineage>
        <taxon>Eukaryota</taxon>
        <taxon>Viridiplantae</taxon>
        <taxon>Streptophyta</taxon>
        <taxon>Embryophyta</taxon>
        <taxon>Tracheophyta</taxon>
        <taxon>Spermatophyta</taxon>
        <taxon>Magnoliopsida</taxon>
        <taxon>eudicotyledons</taxon>
        <taxon>Gunneridae</taxon>
        <taxon>Pentapetalae</taxon>
        <taxon>asterids</taxon>
        <taxon>lamiids</taxon>
        <taxon>Lamiales</taxon>
        <taxon>Lamiaceae</taxon>
        <taxon>Nepetoideae</taxon>
        <taxon>Elsholtzieae</taxon>
        <taxon>Perilla</taxon>
    </lineage>
</organism>
<dbReference type="PROSITE" id="PS50294">
    <property type="entry name" value="WD_REPEATS_REGION"/>
    <property type="match status" value="1"/>
</dbReference>
<feature type="repeat" description="WD" evidence="1">
    <location>
        <begin position="2394"/>
        <end position="2435"/>
    </location>
</feature>
<keyword evidence="5" id="KW-1185">Reference proteome</keyword>
<comment type="caution">
    <text evidence="4">The sequence shown here is derived from an EMBL/GenBank/DDBJ whole genome shotgun (WGS) entry which is preliminary data.</text>
</comment>
<dbReference type="GO" id="GO:0043291">
    <property type="term" value="C:RAVE complex"/>
    <property type="evidence" value="ECO:0007669"/>
    <property type="project" value="TreeGrafter"/>
</dbReference>
<dbReference type="InterPro" id="IPR052208">
    <property type="entry name" value="DmX-like/RAVE_component"/>
</dbReference>
<dbReference type="GO" id="GO:0007035">
    <property type="term" value="P:vacuolar acidification"/>
    <property type="evidence" value="ECO:0007669"/>
    <property type="project" value="TreeGrafter"/>
</dbReference>
<protein>
    <recommendedName>
        <fullName evidence="3">RAVE complex protein Rav1 C-terminal domain-containing protein</fullName>
    </recommendedName>
</protein>
<sequence>MAEATPVAASPPPPPLDIVSHLPLHLIKSDIIPPAPSGSGSGSAPAADFLHDFAGHSWIAYGAASLVVISHFPNPLSEAETKIGPISRQVIELSREADVHVSAVCWSPATPSAGELAVALGDRIVLLSYNEDETSSSSFCWRQTAMLVQSMKVEAIQWTGSGDGILSGGIDVVMWRRKKKSWEIAWSFKPKIPQALVSTTWSANGLSATAPWSEVHVGGSSALPNEARDCVLVFQFDGHSKYPQHELRHPMPIGMVQWRPSTGKPSSRHLRHAQRPLLLTCCLDGAVRLWGEIDDGRIKRTGKDNNDQKATKLSFCVLAVIEVNQTLNGNLGSDVFVSWAIEVEGVALFDKEVCYYSCLDNLQHETAARCEWLIGFGPKRVITMWAIHCLDDYAPVRFPRVTLWKKQDLLSSVMEVSQLLIHKVLIMRTQVSGPPAICSSVQLSPCNSFSWCQLYSQTSVSIEEGSASDSHTKSSLAACAKGVLEVEGHSGKILQIAIHPFPFEVELAASLDRNGMLLFWSFSSFFNSHIGLPTSTPTWKLCGKITVIDHSPNYTCLSWAPAVLDNVHVLLLGHSNGIDCFMVKILRNSEQKITFHNLFSLPFTIEGHEQELTRVSSIPLPSYCNDNSVSSKFLLIALWKDKFLALSWEITIHCYDSQGSCSNEHWKTFESDFSGKKYLVAVDPCSSVIPITSNDNMVTSCAVVGPTDLVSSVEQKLNSADEMGRTCYAYHMITGYFNGSLKLWRSMPALSLSSDMNWDLVGELTSQQGPILAVSPSPCGQKIVSASTTSHPHGSTILCIWECMHVKGAGSFMLEDKLYFDGEIVAFNWLKLGIGQLLLSVCSRNEMRIYASQRRGGQGVLKSQKPSEENAWICIAVNSHLPPISDFLWGPKGTAIVVHNKYFSLFSHFLSLSDYTGSHDSVHCPIFTDSKGTSVNIGGQYESQPPAKMNNDNDLKSTVNGESCQWMCNYVTRKCFWSMSEIAELIGGSLPLFHPEAILNNLCSGNWKRAFIALRHLASSSLSEQGHGAKMPSSLVSPVPLSDYLEGLLPLNSSDKLFQWSSSQLQTGLFNFAPGEGYDAPNTSSTSSLSRSEFDDFIESLERFYSHTRINIVEKMQTLALIDVLREVGNANSTSAYGSLDEPGRRFWVAVRFQQLYFARRFSRLPLVEEFVVSSGLIGWAFHSDCHDNLFNSLLSTEPSWEEMRSMGVGFWYANVSQLRVKMERLARQRYMKNKDPKACTLLYIALNRLQVLAGLFKISKDEKDKPLAGFLCRNFQEDKHKAAAIKNAYVLLGKHQLELAIAFFLLGGDASSAVTVCAKNHGDEQLALVICRLIEGCGGPLERNLILKFLLPSALSKGDFWMASFLEWLLGNYSQSFSRMLGVEVGSEVNISVLSSSRTCFLDPSIGQYCLMLATKTNMKNAIGELNAAVLCRWASLMNITSFRRCGLPLEALEGILSSVSIFGGPTHESLTHSSTSDLPAELAKPSIYEDSSNWMSEETSSHTTSYCKLYLALQYMSTLMKEHPSCLENDRPSFREITNLEVDRQDFEKLLKEFEDKLTKAIAYFHQKFSLAPLNLIRMIVLSLYHNGLEFIGLYILQDYTPKFLSQEKSNGPDKLFWYPADLLTATEEMYLPYVKYVVASCKNCSRSTDLTLNSLASEGRLCWAAAWGFSNQGIAQTFSCLRAMLQLFLGSQAIDFQKLLIFILSLFEYHILFSSAWLQKNFKAIIVTIRPILSKLMGGSDSYELKMEDLNKLTTEIVKMLAHDLLCVELGPHVETTGQNHEPTGAVPDDEAWHIMSASFWVHMSKFLEHQLSTLSEELDQNCSPRSFPVIELNGNNLQKQARLASSTLAQFLKLACSYISFYCSKQFATYLLQEIHISNRNNLSCFEGGLSQPGGDNNYQMSEYAKLLDNGNKLLDLEKLRHICADPKVIRGAFQQEYLKSLPYFKQKLSSGWSDAYASITAEFESEETWDREDGLGSPHAIGSPLACLSPEHPFKTSGDNDTGDSKRVMPFQNPKEIYRRNGELLEALCINSIDQSQAALASNKKGIVFFNWEDGILDRYKTECIWGEADWPHNGWAGSESTPVSTYESSGVGLGNKKGTHLGLGGATIGAGSLARPGGELTGGGAFGVPGYAGMGASSLDWGLQESFDEFLDPPATVDNVRTRAFASHPCRPFFLVGSSNTHIYLWEFGKDTATATYGVLPAANVPPPYALPSVSAVRFDHCGHRFVTAALDGTVCTWQLEVGGRSNIHPTESAVCFNNHTADVTYVTASGSIVAAAGYSSNGVNVVVWDTLAPPATSQASIMCHEGGARSLSVFDNDIGSGSVSPLILTGGKGGDVGLHDFRYIATGRTKKHKHLDPGEHNMNTSSSVDMRSKTGDQNRNGMLWYIPKAHSGSVTKISTIPNTSFFLTGSKDGDVKLWDAKRAKLVFHWPKLHERHTFLQPSSRGFGGVVRAAVTDIQVICDGFLTCGGDGIVKYVRFQGNPLDTTF</sequence>
<accession>A0AAD4PCV8</accession>
<feature type="region of interest" description="Disordered" evidence="2">
    <location>
        <begin position="2357"/>
        <end position="2379"/>
    </location>
</feature>
<dbReference type="Proteomes" id="UP001190926">
    <property type="component" value="Unassembled WGS sequence"/>
</dbReference>
<dbReference type="SUPFAM" id="SSF50978">
    <property type="entry name" value="WD40 repeat-like"/>
    <property type="match status" value="2"/>
</dbReference>
<dbReference type="EMBL" id="SDAM02000052">
    <property type="protein sequence ID" value="KAH6834207.1"/>
    <property type="molecule type" value="Genomic_DNA"/>
</dbReference>
<dbReference type="InterPro" id="IPR001680">
    <property type="entry name" value="WD40_rpt"/>
</dbReference>
<gene>
    <name evidence="4" type="ORF">C2S53_004570</name>
</gene>
<dbReference type="Pfam" id="PF12234">
    <property type="entry name" value="Rav1p_C"/>
    <property type="match status" value="1"/>
</dbReference>
<dbReference type="Gene3D" id="2.130.10.10">
    <property type="entry name" value="YVTN repeat-like/Quinoprotein amine dehydrogenase"/>
    <property type="match status" value="2"/>
</dbReference>
<dbReference type="PROSITE" id="PS50082">
    <property type="entry name" value="WD_REPEATS_2"/>
    <property type="match status" value="1"/>
</dbReference>
<name>A0AAD4PCV8_PERFH</name>
<dbReference type="InterPro" id="IPR036322">
    <property type="entry name" value="WD40_repeat_dom_sf"/>
</dbReference>
<reference evidence="4 5" key="1">
    <citation type="journal article" date="2021" name="Nat. Commun.">
        <title>Incipient diploidization of the medicinal plant Perilla within 10,000 years.</title>
        <authorList>
            <person name="Zhang Y."/>
            <person name="Shen Q."/>
            <person name="Leng L."/>
            <person name="Zhang D."/>
            <person name="Chen S."/>
            <person name="Shi Y."/>
            <person name="Ning Z."/>
            <person name="Chen S."/>
        </authorList>
    </citation>
    <scope>NUCLEOTIDE SEQUENCE [LARGE SCALE GENOMIC DNA]</scope>
    <source>
        <strain evidence="5">cv. PC099</strain>
    </source>
</reference>
<dbReference type="InterPro" id="IPR015943">
    <property type="entry name" value="WD40/YVTN_repeat-like_dom_sf"/>
</dbReference>
<dbReference type="PANTHER" id="PTHR13950">
    <property type="entry name" value="RABCONNECTIN-RELATED"/>
    <property type="match status" value="1"/>
</dbReference>